<dbReference type="Pfam" id="PF13673">
    <property type="entry name" value="Acetyltransf_10"/>
    <property type="match status" value="1"/>
</dbReference>
<dbReference type="AlphaFoldDB" id="A0A9X3LH49"/>
<dbReference type="CDD" id="cd04301">
    <property type="entry name" value="NAT_SF"/>
    <property type="match status" value="1"/>
</dbReference>
<dbReference type="InterPro" id="IPR000182">
    <property type="entry name" value="GNAT_dom"/>
</dbReference>
<sequence length="152" mass="17339">MIKKIFNMDLELAHNILSIQRPSYQIEADLIGFQGIPALSETVDDIMDSKETFIGYYEDDQLLGVLSYEENEDFVDICRLVVSPASFRKGIGRQLVSYIVEEIRGSRDVIVSTGLKNTPAVTLYEKLGFQQERTMEIAPGVHIVNMRYHHIQ</sequence>
<evidence type="ECO:0000313" key="4">
    <source>
        <dbReference type="EMBL" id="MCZ8537597.1"/>
    </source>
</evidence>
<reference evidence="4" key="1">
    <citation type="submission" date="2022-05" db="EMBL/GenBank/DDBJ databases">
        <authorList>
            <person name="Colautti A."/>
            <person name="Iacumin L."/>
        </authorList>
    </citation>
    <scope>NUCLEOTIDE SEQUENCE</scope>
    <source>
        <strain evidence="4">SK 55</strain>
    </source>
</reference>
<evidence type="ECO:0000313" key="5">
    <source>
        <dbReference type="Proteomes" id="UP001152173"/>
    </source>
</evidence>
<feature type="domain" description="N-acetyltransferase" evidence="3">
    <location>
        <begin position="1"/>
        <end position="150"/>
    </location>
</feature>
<proteinExistence type="predicted"/>
<keyword evidence="2" id="KW-0012">Acyltransferase</keyword>
<dbReference type="PROSITE" id="PS51186">
    <property type="entry name" value="GNAT"/>
    <property type="match status" value="1"/>
</dbReference>
<dbReference type="SUPFAM" id="SSF55729">
    <property type="entry name" value="Acyl-CoA N-acyltransferases (Nat)"/>
    <property type="match status" value="1"/>
</dbReference>
<protein>
    <submittedName>
        <fullName evidence="4">GNAT family N-acetyltransferase</fullName>
    </submittedName>
</protein>
<evidence type="ECO:0000256" key="2">
    <source>
        <dbReference type="ARBA" id="ARBA00023315"/>
    </source>
</evidence>
<dbReference type="RefSeq" id="WP_269926691.1">
    <property type="nucleotide sequence ID" value="NZ_JAMKBJ010000008.1"/>
</dbReference>
<evidence type="ECO:0000259" key="3">
    <source>
        <dbReference type="PROSITE" id="PS51186"/>
    </source>
</evidence>
<evidence type="ECO:0000256" key="1">
    <source>
        <dbReference type="ARBA" id="ARBA00022679"/>
    </source>
</evidence>
<dbReference type="PANTHER" id="PTHR43800:SF1">
    <property type="entry name" value="PEPTIDYL-LYSINE N-ACETYLTRANSFERASE YJAB"/>
    <property type="match status" value="1"/>
</dbReference>
<dbReference type="Proteomes" id="UP001152173">
    <property type="component" value="Unassembled WGS sequence"/>
</dbReference>
<accession>A0A9X3LH49</accession>
<dbReference type="Gene3D" id="3.40.630.30">
    <property type="match status" value="1"/>
</dbReference>
<gene>
    <name evidence="4" type="ORF">M9R32_10425</name>
</gene>
<comment type="caution">
    <text evidence="4">The sequence shown here is derived from an EMBL/GenBank/DDBJ whole genome shotgun (WGS) entry which is preliminary data.</text>
</comment>
<dbReference type="InterPro" id="IPR016181">
    <property type="entry name" value="Acyl_CoA_acyltransferase"/>
</dbReference>
<dbReference type="EMBL" id="JAMKBJ010000008">
    <property type="protein sequence ID" value="MCZ8537597.1"/>
    <property type="molecule type" value="Genomic_DNA"/>
</dbReference>
<keyword evidence="1" id="KW-0808">Transferase</keyword>
<name>A0A9X3LH49_9BACL</name>
<organism evidence="4 5">
    <name type="scientific">Paenisporosarcina quisquiliarum</name>
    <dbReference type="NCBI Taxonomy" id="365346"/>
    <lineage>
        <taxon>Bacteria</taxon>
        <taxon>Bacillati</taxon>
        <taxon>Bacillota</taxon>
        <taxon>Bacilli</taxon>
        <taxon>Bacillales</taxon>
        <taxon>Caryophanaceae</taxon>
        <taxon>Paenisporosarcina</taxon>
    </lineage>
</organism>
<dbReference type="PANTHER" id="PTHR43800">
    <property type="entry name" value="PEPTIDYL-LYSINE N-ACETYLTRANSFERASE YJAB"/>
    <property type="match status" value="1"/>
</dbReference>
<keyword evidence="5" id="KW-1185">Reference proteome</keyword>
<dbReference type="GO" id="GO:0016747">
    <property type="term" value="F:acyltransferase activity, transferring groups other than amino-acyl groups"/>
    <property type="evidence" value="ECO:0007669"/>
    <property type="project" value="InterPro"/>
</dbReference>